<sequence length="103" mass="10917">MYKAAVIGDSASVSGFAALGLSVFRETEPEKITKLISRLAANEFAVIYITEPAAALVRDTINKYRSSKLPSIVLIPAIEGNTGEGVRALHEAVEKAVGSDILN</sequence>
<dbReference type="InterPro" id="IPR008218">
    <property type="entry name" value="ATPase_V1-cplx_f_g_su"/>
</dbReference>
<dbReference type="Proteomes" id="UP000183461">
    <property type="component" value="Unassembled WGS sequence"/>
</dbReference>
<evidence type="ECO:0000256" key="1">
    <source>
        <dbReference type="ARBA" id="ARBA00010148"/>
    </source>
</evidence>
<evidence type="ECO:0000256" key="3">
    <source>
        <dbReference type="ARBA" id="ARBA00023065"/>
    </source>
</evidence>
<dbReference type="Pfam" id="PF01990">
    <property type="entry name" value="ATP-synt_F"/>
    <property type="match status" value="1"/>
</dbReference>
<dbReference type="Gene3D" id="3.40.50.10580">
    <property type="entry name" value="ATPase, V1 complex, subunit F"/>
    <property type="match status" value="1"/>
</dbReference>
<keyword evidence="3" id="KW-0406">Ion transport</keyword>
<reference evidence="4 5" key="1">
    <citation type="submission" date="2016-11" db="EMBL/GenBank/DDBJ databases">
        <authorList>
            <person name="Jaros S."/>
            <person name="Januszkiewicz K."/>
            <person name="Wedrychowicz H."/>
        </authorList>
    </citation>
    <scope>NUCLEOTIDE SEQUENCE [LARGE SCALE GENOMIC DNA]</scope>
    <source>
        <strain evidence="4 5">YL228</strain>
    </source>
</reference>
<evidence type="ECO:0000313" key="5">
    <source>
        <dbReference type="Proteomes" id="UP000183461"/>
    </source>
</evidence>
<name>A0A1K1LSA0_RUMFL</name>
<dbReference type="EMBL" id="FPIP01000001">
    <property type="protein sequence ID" value="SFW13805.1"/>
    <property type="molecule type" value="Genomic_DNA"/>
</dbReference>
<dbReference type="GO" id="GO:0046961">
    <property type="term" value="F:proton-transporting ATPase activity, rotational mechanism"/>
    <property type="evidence" value="ECO:0007669"/>
    <property type="project" value="InterPro"/>
</dbReference>
<dbReference type="AlphaFoldDB" id="A0A1K1LSA0"/>
<evidence type="ECO:0000313" key="4">
    <source>
        <dbReference type="EMBL" id="SFW13805.1"/>
    </source>
</evidence>
<proteinExistence type="inferred from homology"/>
<accession>A0A1K1LSA0</accession>
<gene>
    <name evidence="4" type="ORF">SAMN02910280_0716</name>
</gene>
<dbReference type="SUPFAM" id="SSF159468">
    <property type="entry name" value="AtpF-like"/>
    <property type="match status" value="1"/>
</dbReference>
<keyword evidence="2" id="KW-0813">Transport</keyword>
<protein>
    <submittedName>
        <fullName evidence="4">V/A-type H+-transporting ATPase subunit F</fullName>
    </submittedName>
</protein>
<comment type="similarity">
    <text evidence="1">Belongs to the V-ATPase F subunit family.</text>
</comment>
<evidence type="ECO:0000256" key="2">
    <source>
        <dbReference type="ARBA" id="ARBA00022448"/>
    </source>
</evidence>
<dbReference type="InterPro" id="IPR036906">
    <property type="entry name" value="ATPase_V1_fsu_sf"/>
</dbReference>
<dbReference type="RefSeq" id="WP_072299108.1">
    <property type="nucleotide sequence ID" value="NZ_FPIP01000001.1"/>
</dbReference>
<organism evidence="4 5">
    <name type="scientific">Ruminococcus flavefaciens</name>
    <dbReference type="NCBI Taxonomy" id="1265"/>
    <lineage>
        <taxon>Bacteria</taxon>
        <taxon>Bacillati</taxon>
        <taxon>Bacillota</taxon>
        <taxon>Clostridia</taxon>
        <taxon>Eubacteriales</taxon>
        <taxon>Oscillospiraceae</taxon>
        <taxon>Ruminococcus</taxon>
    </lineage>
</organism>